<evidence type="ECO:0000256" key="2">
    <source>
        <dbReference type="SAM" id="SignalP"/>
    </source>
</evidence>
<sequence length="66" mass="6690">MFPLRALRLVPALLLLAGTGARAQGVPSGTSEPRTVELDVQSTDGGQTLSAEDAARLGLSPDAGDT</sequence>
<dbReference type="EMBL" id="RAWI01000717">
    <property type="protein sequence ID" value="RKH88823.1"/>
    <property type="molecule type" value="Genomic_DNA"/>
</dbReference>
<reference evidence="3 4" key="1">
    <citation type="submission" date="2018-09" db="EMBL/GenBank/DDBJ databases">
        <authorList>
            <person name="Livingstone P.G."/>
            <person name="Whitworth D.E."/>
        </authorList>
    </citation>
    <scope>NUCLEOTIDE SEQUENCE [LARGE SCALE GENOMIC DNA]</scope>
    <source>
        <strain evidence="3 4">CA031B</strain>
    </source>
</reference>
<feature type="compositionally biased region" description="Polar residues" evidence="1">
    <location>
        <begin position="40"/>
        <end position="50"/>
    </location>
</feature>
<feature type="signal peptide" evidence="2">
    <location>
        <begin position="1"/>
        <end position="23"/>
    </location>
</feature>
<evidence type="ECO:0000256" key="1">
    <source>
        <dbReference type="SAM" id="MobiDB-lite"/>
    </source>
</evidence>
<feature type="chain" id="PRO_5046209489" evidence="2">
    <location>
        <begin position="24"/>
        <end position="66"/>
    </location>
</feature>
<keyword evidence="2" id="KW-0732">Signal</keyword>
<keyword evidence="4" id="KW-1185">Reference proteome</keyword>
<comment type="caution">
    <text evidence="3">The sequence shown here is derived from an EMBL/GenBank/DDBJ whole genome shotgun (WGS) entry which is preliminary data.</text>
</comment>
<feature type="region of interest" description="Disordered" evidence="1">
    <location>
        <begin position="21"/>
        <end position="66"/>
    </location>
</feature>
<organism evidence="3 4">
    <name type="scientific">Corallococcus praedator</name>
    <dbReference type="NCBI Taxonomy" id="2316724"/>
    <lineage>
        <taxon>Bacteria</taxon>
        <taxon>Pseudomonadati</taxon>
        <taxon>Myxococcota</taxon>
        <taxon>Myxococcia</taxon>
        <taxon>Myxococcales</taxon>
        <taxon>Cystobacterineae</taxon>
        <taxon>Myxococcaceae</taxon>
        <taxon>Corallococcus</taxon>
    </lineage>
</organism>
<gene>
    <name evidence="3" type="ORF">D7Y13_41215</name>
</gene>
<accession>A0ABX9Q3L6</accession>
<protein>
    <submittedName>
        <fullName evidence="3">Uncharacterized protein</fullName>
    </submittedName>
</protein>
<feature type="non-terminal residue" evidence="3">
    <location>
        <position position="66"/>
    </location>
</feature>
<dbReference type="RefSeq" id="WP_147452639.1">
    <property type="nucleotide sequence ID" value="NZ_RAWI01000717.1"/>
</dbReference>
<evidence type="ECO:0000313" key="3">
    <source>
        <dbReference type="EMBL" id="RKH88823.1"/>
    </source>
</evidence>
<evidence type="ECO:0000313" key="4">
    <source>
        <dbReference type="Proteomes" id="UP000278907"/>
    </source>
</evidence>
<name>A0ABX9Q3L6_9BACT</name>
<proteinExistence type="predicted"/>
<dbReference type="Proteomes" id="UP000278907">
    <property type="component" value="Unassembled WGS sequence"/>
</dbReference>